<reference evidence="2 3" key="1">
    <citation type="journal article" name="Sci. Rep.">
        <title>Telomere-to-telomere assembled and centromere annotated genomes of the two main subspecies of the button mushroom Agaricus bisporus reveal especially polymorphic chromosome ends.</title>
        <authorList>
            <person name="Sonnenberg A.S.M."/>
            <person name="Sedaghat-Telgerd N."/>
            <person name="Lavrijssen B."/>
            <person name="Ohm R.A."/>
            <person name="Hendrickx P.M."/>
            <person name="Scholtmeijer K."/>
            <person name="Baars J.J.P."/>
            <person name="van Peer A."/>
        </authorList>
    </citation>
    <scope>NUCLEOTIDE SEQUENCE [LARGE SCALE GENOMIC DNA]</scope>
    <source>
        <strain evidence="2 3">H119_p4</strain>
    </source>
</reference>
<gene>
    <name evidence="2" type="ORF">Agabi119p4_7660</name>
</gene>
<evidence type="ECO:0000313" key="2">
    <source>
        <dbReference type="EMBL" id="KAF7768417.1"/>
    </source>
</evidence>
<dbReference type="EMBL" id="JABXXO010000010">
    <property type="protein sequence ID" value="KAF7768417.1"/>
    <property type="molecule type" value="Genomic_DNA"/>
</dbReference>
<feature type="compositionally biased region" description="Basic and acidic residues" evidence="1">
    <location>
        <begin position="12"/>
        <end position="30"/>
    </location>
</feature>
<proteinExistence type="predicted"/>
<feature type="compositionally biased region" description="Acidic residues" evidence="1">
    <location>
        <begin position="31"/>
        <end position="60"/>
    </location>
</feature>
<organism evidence="2 3">
    <name type="scientific">Agaricus bisporus var. burnettii</name>
    <dbReference type="NCBI Taxonomy" id="192524"/>
    <lineage>
        <taxon>Eukaryota</taxon>
        <taxon>Fungi</taxon>
        <taxon>Dikarya</taxon>
        <taxon>Basidiomycota</taxon>
        <taxon>Agaricomycotina</taxon>
        <taxon>Agaricomycetes</taxon>
        <taxon>Agaricomycetidae</taxon>
        <taxon>Agaricales</taxon>
        <taxon>Agaricineae</taxon>
        <taxon>Agaricaceae</taxon>
        <taxon>Agaricus</taxon>
    </lineage>
</organism>
<dbReference type="GO" id="GO:0003676">
    <property type="term" value="F:nucleic acid binding"/>
    <property type="evidence" value="ECO:0007669"/>
    <property type="project" value="InterPro"/>
</dbReference>
<sequence>MGSPEIGQIEAAKNREWENRGDVDHEKDSGDNGEGEEDNWSETSDEEPSLLDPEIDDSNDEAQAYKPKGRFEFPPTLKEVEEACEEIQDILKPPRENSRVSYKDPGLNKKTVQRLEEMQELCRHYQRLSMESSLGTRGLWMRASRDVALINGHSRRGSQLPGKSRAEKLRRWVREFIQDQGELPIVDWNTVGRSLIDDEDIAQEIHMHLQCLKAQGEDINAEAVVRFTDTPEMLTRLQRKKAISLSTAKTWMHKMGYRWNYDPKGQYVDGHERADVVRFRQTIFLPKMAELEQRIAQWSSRDESTKTIPPETRQVVCWFHDESVFYAHDRRRKQWIHKDENAVPYAKGEGLSVMIADFFSAEYGWLRSPDGKESSRVLFRPGKARDGYFDNNNIKEQLRKAMDIISQHYPDKDHVFLYDNAKTHLKRPEGSLSALKMPKNPSAKFGIDVNEVDEHGKPKYRGDGKVLKKRIPIVNGKFADGTEQEFYYPANANHKYAGYFKGVANILEERGYQIAQKLKLQCGLSFADCPNEGRTQCCCRRILFNEPDFAQVDSILEIEAKEQGFQIIFLPKFHCELNPIEQCWGYAKRIYRLNKPSSNEDSLQKNTVAALESVPILSMRRFVTRSFRFMDAYRKGLNGSQAAWASKKYRGHRKIPDSILEELGGANTH</sequence>
<evidence type="ECO:0000256" key="1">
    <source>
        <dbReference type="SAM" id="MobiDB-lite"/>
    </source>
</evidence>
<dbReference type="Gene3D" id="3.30.420.10">
    <property type="entry name" value="Ribonuclease H-like superfamily/Ribonuclease H"/>
    <property type="match status" value="1"/>
</dbReference>
<dbReference type="PANTHER" id="PTHR35871:SF1">
    <property type="entry name" value="CXC1-LIKE CYSTEINE CLUSTER ASSOCIATED WITH KDZ TRANSPOSASES DOMAIN-CONTAINING PROTEIN"/>
    <property type="match status" value="1"/>
</dbReference>
<dbReference type="AlphaFoldDB" id="A0A8H7C7I3"/>
<dbReference type="Proteomes" id="UP000629468">
    <property type="component" value="Unassembled WGS sequence"/>
</dbReference>
<dbReference type="PANTHER" id="PTHR35871">
    <property type="entry name" value="EXPRESSED PROTEIN"/>
    <property type="match status" value="1"/>
</dbReference>
<dbReference type="InterPro" id="IPR036397">
    <property type="entry name" value="RNaseH_sf"/>
</dbReference>
<evidence type="ECO:0008006" key="4">
    <source>
        <dbReference type="Google" id="ProtNLM"/>
    </source>
</evidence>
<comment type="caution">
    <text evidence="2">The sequence shown here is derived from an EMBL/GenBank/DDBJ whole genome shotgun (WGS) entry which is preliminary data.</text>
</comment>
<protein>
    <recommendedName>
        <fullName evidence="4">Tc1-like transposase DDE domain-containing protein</fullName>
    </recommendedName>
</protein>
<evidence type="ECO:0000313" key="3">
    <source>
        <dbReference type="Proteomes" id="UP000629468"/>
    </source>
</evidence>
<name>A0A8H7C7I3_AGABI</name>
<feature type="region of interest" description="Disordered" evidence="1">
    <location>
        <begin position="1"/>
        <end position="73"/>
    </location>
</feature>
<accession>A0A8H7C7I3</accession>